<protein>
    <recommendedName>
        <fullName evidence="4">T9SS type A sorting domain-containing protein</fullName>
    </recommendedName>
</protein>
<organism evidence="2 3">
    <name type="scientific">Hymenobacter ruricola</name>
    <dbReference type="NCBI Taxonomy" id="2791023"/>
    <lineage>
        <taxon>Bacteria</taxon>
        <taxon>Pseudomonadati</taxon>
        <taxon>Bacteroidota</taxon>
        <taxon>Cytophagia</taxon>
        <taxon>Cytophagales</taxon>
        <taxon>Hymenobacteraceae</taxon>
        <taxon>Hymenobacter</taxon>
    </lineage>
</organism>
<feature type="signal peptide" evidence="1">
    <location>
        <begin position="1"/>
        <end position="19"/>
    </location>
</feature>
<dbReference type="InterPro" id="IPR013320">
    <property type="entry name" value="ConA-like_dom_sf"/>
</dbReference>
<comment type="caution">
    <text evidence="2">The sequence shown here is derived from an EMBL/GenBank/DDBJ whole genome shotgun (WGS) entry which is preliminary data.</text>
</comment>
<dbReference type="SUPFAM" id="SSF49899">
    <property type="entry name" value="Concanavalin A-like lectins/glucanases"/>
    <property type="match status" value="1"/>
</dbReference>
<evidence type="ECO:0000313" key="2">
    <source>
        <dbReference type="EMBL" id="MBF9224265.1"/>
    </source>
</evidence>
<sequence length="350" mass="36527">MRRLLFLLTGCLFAQSAGAQVNAGLLGRFPFDNNTADALGNMGVNSATNAGFGPDARNQANAALRLGGNGEVWILPNGLLSFGTTGDFSFSVAFRSLGSSTQAFFTNQGYYTATGTGARGWSLGFDNARVGKVYLGLVAASSPNGALGLATQASFNDGLWHTAAAVVNRGTREIRVYVDGAAQPLTYVSPRPNYGTVSGSVFTLDATAAMFVDLNPGFSTSTTGFLVEANRFGLGLNGSLDEARFYNRALAASEVQALNAQVLAAAPARAAGAGVQCFPNPARDGQLRVRWAQPLAPVAGSFYTALGQRVAPTVTAATDTEWQVTGLAPGLYWLTAQVNGARVRQSFQVK</sequence>
<evidence type="ECO:0008006" key="4">
    <source>
        <dbReference type="Google" id="ProtNLM"/>
    </source>
</evidence>
<name>A0ABS0IBD2_9BACT</name>
<proteinExistence type="predicted"/>
<evidence type="ECO:0000256" key="1">
    <source>
        <dbReference type="SAM" id="SignalP"/>
    </source>
</evidence>
<gene>
    <name evidence="2" type="ORF">I2H31_24395</name>
</gene>
<evidence type="ECO:0000313" key="3">
    <source>
        <dbReference type="Proteomes" id="UP000618931"/>
    </source>
</evidence>
<keyword evidence="3" id="KW-1185">Reference proteome</keyword>
<dbReference type="RefSeq" id="WP_196295684.1">
    <property type="nucleotide sequence ID" value="NZ_JADQDM010000026.1"/>
</dbReference>
<dbReference type="Gene3D" id="2.60.120.200">
    <property type="match status" value="1"/>
</dbReference>
<keyword evidence="1" id="KW-0732">Signal</keyword>
<accession>A0ABS0IBD2</accession>
<dbReference type="EMBL" id="JADQDM010000026">
    <property type="protein sequence ID" value="MBF9224265.1"/>
    <property type="molecule type" value="Genomic_DNA"/>
</dbReference>
<reference evidence="2 3" key="1">
    <citation type="submission" date="2020-11" db="EMBL/GenBank/DDBJ databases">
        <authorList>
            <person name="Kim M.K."/>
        </authorList>
    </citation>
    <scope>NUCLEOTIDE SEQUENCE [LARGE SCALE GENOMIC DNA]</scope>
    <source>
        <strain evidence="2 3">BT662</strain>
    </source>
</reference>
<feature type="chain" id="PRO_5045165656" description="T9SS type A sorting domain-containing protein" evidence="1">
    <location>
        <begin position="20"/>
        <end position="350"/>
    </location>
</feature>
<dbReference type="Proteomes" id="UP000618931">
    <property type="component" value="Unassembled WGS sequence"/>
</dbReference>